<feature type="compositionally biased region" description="Basic and acidic residues" evidence="1">
    <location>
        <begin position="287"/>
        <end position="300"/>
    </location>
</feature>
<dbReference type="PANTHER" id="PTHR47345">
    <property type="entry name" value="CUT9-INTERACTING PROTEIN SCN1"/>
    <property type="match status" value="1"/>
</dbReference>
<dbReference type="SUPFAM" id="SSF51556">
    <property type="entry name" value="Metallo-dependent hydrolases"/>
    <property type="match status" value="1"/>
</dbReference>
<keyword evidence="3" id="KW-1185">Reference proteome</keyword>
<dbReference type="FunCoup" id="A0A165HGN5">
    <property type="interactions" value="48"/>
</dbReference>
<dbReference type="RefSeq" id="XP_018189040.1">
    <property type="nucleotide sequence ID" value="XM_018332370.1"/>
</dbReference>
<dbReference type="STRING" id="1328760.A0A165HGN5"/>
<sequence length="414" mass="46259">MTENSSNGDKTSFPWHIGVYDAHCHPTDTVANLESMPRMKAAGLTVMATRGQDQHLVAEAADTYGFVSIKEAHARASDRISSGAQQQHCIVPSFGWHPWFSHQLYDDSDPNLSASDNNKTLSIEAKTAHYQNVLSPRSEDHDFLHSLPDPLPLSQFLDQTRDLLREYPLALVGEVGIDKSFRIPEAWLPSQSEERDSSLTPGGREGRRLSPYRVSVEHQRKILKAQLHLAGEMQRAVSIHGVQAHGVLFEVLQETWKGHEKEVISKSQRKRQGKDIGGEAAYTSDSENGKNGKHGGESKTPKPYPPRVCLHSYSGPPEALKQYYHPSIPTEIFFSFSSVINMSTSAAKKAQDVIRAVPDDRLLVESDLHEAGDRMDGYLEEMTRLICDIKGWELEDGVKCLKENWMRFAFGDAA</sequence>
<organism evidence="2 3">
    <name type="scientific">Xylona heveae (strain CBS 132557 / TC161)</name>
    <dbReference type="NCBI Taxonomy" id="1328760"/>
    <lineage>
        <taxon>Eukaryota</taxon>
        <taxon>Fungi</taxon>
        <taxon>Dikarya</taxon>
        <taxon>Ascomycota</taxon>
        <taxon>Pezizomycotina</taxon>
        <taxon>Xylonomycetes</taxon>
        <taxon>Xylonales</taxon>
        <taxon>Xylonaceae</taxon>
        <taxon>Xylona</taxon>
    </lineage>
</organism>
<dbReference type="Gene3D" id="3.20.20.140">
    <property type="entry name" value="Metal-dependent hydrolases"/>
    <property type="match status" value="1"/>
</dbReference>
<dbReference type="PANTHER" id="PTHR47345:SF1">
    <property type="entry name" value="CUT9-INTERACTING PROTEIN SCN1"/>
    <property type="match status" value="1"/>
</dbReference>
<evidence type="ECO:0000313" key="2">
    <source>
        <dbReference type="EMBL" id="KZF23485.1"/>
    </source>
</evidence>
<evidence type="ECO:0000256" key="1">
    <source>
        <dbReference type="SAM" id="MobiDB-lite"/>
    </source>
</evidence>
<dbReference type="Pfam" id="PF01026">
    <property type="entry name" value="TatD_DNase"/>
    <property type="match status" value="1"/>
</dbReference>
<dbReference type="OMA" id="VPCFGWH"/>
<name>A0A165HGN5_XYLHT</name>
<evidence type="ECO:0000313" key="3">
    <source>
        <dbReference type="Proteomes" id="UP000076632"/>
    </source>
</evidence>
<dbReference type="GO" id="GO:0016788">
    <property type="term" value="F:hydrolase activity, acting on ester bonds"/>
    <property type="evidence" value="ECO:0007669"/>
    <property type="project" value="InterPro"/>
</dbReference>
<gene>
    <name evidence="2" type="ORF">L228DRAFT_246256</name>
</gene>
<feature type="region of interest" description="Disordered" evidence="1">
    <location>
        <begin position="190"/>
        <end position="210"/>
    </location>
</feature>
<dbReference type="InParanoid" id="A0A165HGN5"/>
<feature type="region of interest" description="Disordered" evidence="1">
    <location>
        <begin position="261"/>
        <end position="305"/>
    </location>
</feature>
<dbReference type="EMBL" id="KV407457">
    <property type="protein sequence ID" value="KZF23485.1"/>
    <property type="molecule type" value="Genomic_DNA"/>
</dbReference>
<dbReference type="Proteomes" id="UP000076632">
    <property type="component" value="Unassembled WGS sequence"/>
</dbReference>
<dbReference type="GeneID" id="28897507"/>
<dbReference type="AlphaFoldDB" id="A0A165HGN5"/>
<protein>
    <submittedName>
        <fullName evidence="2">Cut9 interacting protein-like protein Scn1</fullName>
    </submittedName>
</protein>
<dbReference type="OrthoDB" id="413993at2759"/>
<dbReference type="InterPro" id="IPR032466">
    <property type="entry name" value="Metal_Hydrolase"/>
</dbReference>
<dbReference type="InterPro" id="IPR053044">
    <property type="entry name" value="Metallo-hydrolase/TatD-type"/>
</dbReference>
<proteinExistence type="predicted"/>
<accession>A0A165HGN5</accession>
<reference evidence="2 3" key="1">
    <citation type="journal article" date="2016" name="Fungal Biol.">
        <title>The genome of Xylona heveae provides a window into fungal endophytism.</title>
        <authorList>
            <person name="Gazis R."/>
            <person name="Kuo A."/>
            <person name="Riley R."/>
            <person name="LaButti K."/>
            <person name="Lipzen A."/>
            <person name="Lin J."/>
            <person name="Amirebrahimi M."/>
            <person name="Hesse C.N."/>
            <person name="Spatafora J.W."/>
            <person name="Henrissat B."/>
            <person name="Hainaut M."/>
            <person name="Grigoriev I.V."/>
            <person name="Hibbett D.S."/>
        </authorList>
    </citation>
    <scope>NUCLEOTIDE SEQUENCE [LARGE SCALE GENOMIC DNA]</scope>
    <source>
        <strain evidence="2 3">TC161</strain>
    </source>
</reference>
<dbReference type="InterPro" id="IPR001130">
    <property type="entry name" value="TatD-like"/>
</dbReference>